<reference evidence="3" key="1">
    <citation type="submission" date="2023-10" db="EMBL/GenBank/DDBJ databases">
        <authorList>
            <person name="Chen Y."/>
            <person name="Shah S."/>
            <person name="Dougan E. K."/>
            <person name="Thang M."/>
            <person name="Chan C."/>
        </authorList>
    </citation>
    <scope>NUCLEOTIDE SEQUENCE [LARGE SCALE GENOMIC DNA]</scope>
</reference>
<feature type="compositionally biased region" description="Basic and acidic residues" evidence="2">
    <location>
        <begin position="151"/>
        <end position="164"/>
    </location>
</feature>
<evidence type="ECO:0000256" key="1">
    <source>
        <dbReference type="SAM" id="Coils"/>
    </source>
</evidence>
<gene>
    <name evidence="3" type="ORF">PCOR1329_LOCUS20985</name>
</gene>
<feature type="compositionally biased region" description="Low complexity" evidence="2">
    <location>
        <begin position="1822"/>
        <end position="1840"/>
    </location>
</feature>
<feature type="region of interest" description="Disordered" evidence="2">
    <location>
        <begin position="92"/>
        <end position="202"/>
    </location>
</feature>
<feature type="compositionally biased region" description="Polar residues" evidence="2">
    <location>
        <begin position="185"/>
        <end position="199"/>
    </location>
</feature>
<proteinExistence type="predicted"/>
<sequence length="1867" mass="203026">MNAFERLVDRALFAERAPADGAKDREASRPWALLHALLAQNAEARGYARRLLLRLASERPRALLPGSPAGDRLRELLQLWPQGERLAIAQALGAGDAARPPARRDAAGYETPPRRADTPDWGALALSDSPELPRPRRGPAGADEAPQPRVLDLRGSRDASEGLRDSSTTVLFRLPRKDEPDVRDSASTAQPRSSHQLGSSLDAWLRPREAQARSAAPLRLPGAPACLAEWGAAAVAAGGAERGPAASAAGGLPAQPQQGKLVIDFGGGSASSSSPGEPPPPAKDRPAGHWPRGAAPRARSLPPGRSSRERRVPDGERWAAWSLRLQRVAGQRLVLDWRAAALWTSRALGLRACASQQLQAFASGLLRRQQHSLLLAVRRAGAVQWRWRRAEQAVRACALRAGLCGLHRSRRLAARGELCAQRLRGMALRAHAAHSARELCRLGAGLRQCSGQGRSAGALGVARWLLRVARRRQALGVAALRGSSATSLQCDVRLAAHGLGVGALRCLRRGMREGLAAWRQACAAAGRREAGAVALVRLLREHQRRQLSRALGAFEASSLRAAASRSARAAQRARAARALVAGIERCAAVRRGAALSACRRRCHALRQAERAMRALQGTCSETWWLGGRCVVAWRLVCERQRRLARPLERLATGRQRWAWHRLHAAAEQRGQKLELGRLAEERLQEAGRSGELHLQALRSDLEARLMEAQGQEAAMRLRVLAVAERAAPSLRRRAQLREAGAAFRRWVLWRDQSLALCWLEGLLCRQQLRATLKQWAGDVRRAARVQLEGTLAHLRSAARAHSGFYIDAVHRCTSRWVDRASDLALRQVVAHWQCMVSLSRLDSERTRLRGARGESGARLLVGAVLGVLRNGAWATWRQQRAAAHHADLAELEQEGRQEAAGLLEELHEIRAQAAEQHEALSQQCMEAHYRTSAMEVEIASLTIEVSATRVALTWQFWAHRKVGAAARCLAAAMRASRAPVARGEAWARLAAAARARTAARLGAALWAAAAEVARSRARAHRERARAESGAGRLSALAWAAQAAHTRRLARGLSRALSCLAAARGRLGRLERARSAALCQKALDGLLALVRERQRLARDAERREAILLSDQAAGARALCAAAAAAARSRKRHALARLEECARYSARYGADRRPMATRCIARVLVRSVGQSLGRALSDWRRSAHHGAAAALSARERFLVARMQHGQARRDGLALLRSWFLAVHGAARAAGRVAAPFASRASWALAELRLHAARRTCALMREAGLSAALRRRRASRLAAALAAWRGTWCRVERVRRRQHRHFDARLGLRLCRATLAALVLGCRRERAARRLGALLQRCCGRAALLEWRVGAARAGGQEAAAALARAGRELQRLRAGRGLLLELRRGDLEGRGAAAALGAWRSAVALEQRSRARAVAGARCVARCAAGAARRRCGVALEGLRRHAAAERGREAAEAHERERRGAERSRRVEQGAALLAAVVRHRQRMALVGALHGRWRPLRWQGLLRAVDAAAAREQRRLRADAEGARARLAAAEVEATCLGQMAQGEAQRNDEARAEATSILQAVRRERAAHEASLRSVRDELRSSEAAAASATERLRRAEAARQAEVAPLAAELREARVREARADGELAAARSELSDARLAAERGGLAEAQQERALQERAGALERRVLECQAQAQAALRRAEGRAERAEEELRLAAAERQRECEQQAAVLGQQDQSIERLERALREQGEQIRREREGLGQLETSATASAGRAQLLEEQVSLLRQQLHREQAELRASERAWASDRAALLTTVADGLHAAAGPARHRRASAKHRPCGASSARAGELPAPAEPRGLAGEPPAAAGAGRGCPWHSHENCPRSQAPGPIGPARR</sequence>
<comment type="caution">
    <text evidence="3">The sequence shown here is derived from an EMBL/GenBank/DDBJ whole genome shotgun (WGS) entry which is preliminary data.</text>
</comment>
<dbReference type="Proteomes" id="UP001189429">
    <property type="component" value="Unassembled WGS sequence"/>
</dbReference>
<feature type="coiled-coil region" evidence="1">
    <location>
        <begin position="1669"/>
        <end position="1777"/>
    </location>
</feature>
<feature type="compositionally biased region" description="Basic and acidic residues" evidence="2">
    <location>
        <begin position="175"/>
        <end position="184"/>
    </location>
</feature>
<keyword evidence="4" id="KW-1185">Reference proteome</keyword>
<evidence type="ECO:0000313" key="4">
    <source>
        <dbReference type="Proteomes" id="UP001189429"/>
    </source>
</evidence>
<feature type="region of interest" description="Disordered" evidence="2">
    <location>
        <begin position="1797"/>
        <end position="1867"/>
    </location>
</feature>
<feature type="compositionally biased region" description="Basic residues" evidence="2">
    <location>
        <begin position="1800"/>
        <end position="1811"/>
    </location>
</feature>
<evidence type="ECO:0000313" key="3">
    <source>
        <dbReference type="EMBL" id="CAK0818861.1"/>
    </source>
</evidence>
<keyword evidence="1" id="KW-0175">Coiled coil</keyword>
<dbReference type="EMBL" id="CAUYUJ010006847">
    <property type="protein sequence ID" value="CAK0818861.1"/>
    <property type="molecule type" value="Genomic_DNA"/>
</dbReference>
<organism evidence="3 4">
    <name type="scientific">Prorocentrum cordatum</name>
    <dbReference type="NCBI Taxonomy" id="2364126"/>
    <lineage>
        <taxon>Eukaryota</taxon>
        <taxon>Sar</taxon>
        <taxon>Alveolata</taxon>
        <taxon>Dinophyceae</taxon>
        <taxon>Prorocentrales</taxon>
        <taxon>Prorocentraceae</taxon>
        <taxon>Prorocentrum</taxon>
    </lineage>
</organism>
<protein>
    <submittedName>
        <fullName evidence="3">Uncharacterized protein</fullName>
    </submittedName>
</protein>
<feature type="coiled-coil region" evidence="1">
    <location>
        <begin position="1559"/>
        <end position="1600"/>
    </location>
</feature>
<feature type="region of interest" description="Disordered" evidence="2">
    <location>
        <begin position="1443"/>
        <end position="1463"/>
    </location>
</feature>
<evidence type="ECO:0000256" key="2">
    <source>
        <dbReference type="SAM" id="MobiDB-lite"/>
    </source>
</evidence>
<feature type="region of interest" description="Disordered" evidence="2">
    <location>
        <begin position="243"/>
        <end position="313"/>
    </location>
</feature>
<feature type="compositionally biased region" description="Low complexity" evidence="2">
    <location>
        <begin position="243"/>
        <end position="259"/>
    </location>
</feature>
<accession>A0ABN9RL63</accession>
<name>A0ABN9RL63_9DINO</name>
<feature type="compositionally biased region" description="Basic and acidic residues" evidence="2">
    <location>
        <begin position="102"/>
        <end position="118"/>
    </location>
</feature>